<dbReference type="Proteomes" id="UP001209803">
    <property type="component" value="Chromosome"/>
</dbReference>
<proteinExistence type="predicted"/>
<keyword evidence="2" id="KW-1185">Reference proteome</keyword>
<accession>A0ABY8F4B1</accession>
<evidence type="ECO:0000313" key="2">
    <source>
        <dbReference type="Proteomes" id="UP001209803"/>
    </source>
</evidence>
<evidence type="ECO:0000313" key="1">
    <source>
        <dbReference type="EMBL" id="WFE88892.1"/>
    </source>
</evidence>
<name>A0ABY8F4B1_9HYPH</name>
<dbReference type="RefSeq" id="WP_265680782.1">
    <property type="nucleotide sequence ID" value="NZ_CP120863.1"/>
</dbReference>
<protein>
    <submittedName>
        <fullName evidence="1">Uncharacterized protein</fullName>
    </submittedName>
</protein>
<gene>
    <name evidence="1" type="ORF">K1718_22450</name>
</gene>
<organism evidence="1 2">
    <name type="scientific">Roseibium porphyridii</name>
    <dbReference type="NCBI Taxonomy" id="2866279"/>
    <lineage>
        <taxon>Bacteria</taxon>
        <taxon>Pseudomonadati</taxon>
        <taxon>Pseudomonadota</taxon>
        <taxon>Alphaproteobacteria</taxon>
        <taxon>Hyphomicrobiales</taxon>
        <taxon>Stappiaceae</taxon>
        <taxon>Roseibium</taxon>
    </lineage>
</organism>
<dbReference type="EMBL" id="CP120863">
    <property type="protein sequence ID" value="WFE88892.1"/>
    <property type="molecule type" value="Genomic_DNA"/>
</dbReference>
<sequence length="294" mass="32608">MTKQRPETEVSPSKGRVERLIDAIGAEFQSHLIDLWNTSTVFDIQDGGVQKMISREAPFGVIGIKILMRNPGEVNRLFEHQWNFSIGITGCEFTLLDVDYQNDVWIGDVNSAEFAGHEHIAYKSVEHMIAFQGDDYGVGKVFVEKIGALCPSLLEKPPLFFRLPRRAPPAYRFTAAPKAVREEVGLSPDDGMVLIEAMIKEHGIEPYTILLSGHSDENFWLVDLPEALVDRYQHGLIDPSLGEHHSNLEVGVSITAEALRNKVRQKPNSAVRDNGVFFSMSGSGSASGYLNGLN</sequence>
<reference evidence="1 2" key="1">
    <citation type="submission" date="2023-03" db="EMBL/GenBank/DDBJ databases">
        <title>Roseibium porphyridii sp. nov. and Roseibium rhodosorbium sp. nov. isolated from marine algae, Porphyridium cruentum and Rhodosorus marinus, respectively.</title>
        <authorList>
            <person name="Lee M.W."/>
            <person name="Choi B.J."/>
            <person name="Lee J.K."/>
            <person name="Choi D.G."/>
            <person name="Baek J.H."/>
            <person name="Bayburt H."/>
            <person name="Kim J.M."/>
            <person name="Han D.M."/>
            <person name="Kim K.H."/>
            <person name="Jeon C.O."/>
        </authorList>
    </citation>
    <scope>NUCLEOTIDE SEQUENCE [LARGE SCALE GENOMIC DNA]</scope>
    <source>
        <strain evidence="1 2">KMA01</strain>
    </source>
</reference>